<dbReference type="InterPro" id="IPR050703">
    <property type="entry name" value="Flavin_MAO"/>
</dbReference>
<protein>
    <recommendedName>
        <fullName evidence="2">Amine oxidase domain-containing protein</fullName>
    </recommendedName>
</protein>
<evidence type="ECO:0000313" key="4">
    <source>
        <dbReference type="Proteomes" id="UP000600865"/>
    </source>
</evidence>
<evidence type="ECO:0000259" key="2">
    <source>
        <dbReference type="Pfam" id="PF01593"/>
    </source>
</evidence>
<dbReference type="SUPFAM" id="SSF51905">
    <property type="entry name" value="FAD/NAD(P)-binding domain"/>
    <property type="match status" value="1"/>
</dbReference>
<dbReference type="PANTHER" id="PTHR43563:SF1">
    <property type="entry name" value="AMINE OXIDASE [FLAVIN-CONTAINING] B"/>
    <property type="match status" value="1"/>
</dbReference>
<dbReference type="EMBL" id="BMYV01000002">
    <property type="protein sequence ID" value="GGX69731.1"/>
    <property type="molecule type" value="Genomic_DNA"/>
</dbReference>
<keyword evidence="4" id="KW-1185">Reference proteome</keyword>
<dbReference type="InterPro" id="IPR002937">
    <property type="entry name" value="Amino_oxidase"/>
</dbReference>
<proteinExistence type="inferred from homology"/>
<dbReference type="PROSITE" id="PS51257">
    <property type="entry name" value="PROKAR_LIPOPROTEIN"/>
    <property type="match status" value="1"/>
</dbReference>
<sequence>MPFKPKAQATVNRRNALVGLGATAVVACTPKSTDPRKNYDADIIILGAGLAGLHAAYLLTKVGRDVVVLEANDRVGGRLFTLDHGDGFTEGGGELINTTYKRILDATSRLGLIATPNADVSNKTGYWADDQVVESKEQRRNIFAQHFNPFSEATFSIDGGAQRLPEAMAKKLPRAPILKSYIKALEVSDSLVTATDHTGRVWRAPEMICTLPFGALRQLKVNAPIPAVQKAAIARLPYVQIVQVHFRAISQFWTKDHLPADMWTDGPISQVTASRDADGMPTGLFRASIRGAGLASLYQDGGAGLYQRFRAELARLRPSTYAAIDILNVVDWTKNNHASGGAYMDWAPEQIAQWAATMGEPVGRLHFAGAHLGVTALGMEAAMESAETVCARLIK</sequence>
<dbReference type="AlphaFoldDB" id="A0A918NID4"/>
<dbReference type="InterPro" id="IPR036188">
    <property type="entry name" value="FAD/NAD-bd_sf"/>
</dbReference>
<evidence type="ECO:0000256" key="1">
    <source>
        <dbReference type="ARBA" id="ARBA00005995"/>
    </source>
</evidence>
<comment type="caution">
    <text evidence="3">The sequence shown here is derived from an EMBL/GenBank/DDBJ whole genome shotgun (WGS) entry which is preliminary data.</text>
</comment>
<accession>A0A918NID4</accession>
<reference evidence="3 4" key="1">
    <citation type="journal article" date="2014" name="Int. J. Syst. Evol. Microbiol.">
        <title>Complete genome sequence of Corynebacterium casei LMG S-19264T (=DSM 44701T), isolated from a smear-ripened cheese.</title>
        <authorList>
            <consortium name="US DOE Joint Genome Institute (JGI-PGF)"/>
            <person name="Walter F."/>
            <person name="Albersmeier A."/>
            <person name="Kalinowski J."/>
            <person name="Ruckert C."/>
        </authorList>
    </citation>
    <scope>NUCLEOTIDE SEQUENCE [LARGE SCALE GENOMIC DNA]</scope>
    <source>
        <strain evidence="3 4">KCTC 23968</strain>
    </source>
</reference>
<feature type="domain" description="Amine oxidase" evidence="2">
    <location>
        <begin position="144"/>
        <end position="394"/>
    </location>
</feature>
<dbReference type="RefSeq" id="WP_189585040.1">
    <property type="nucleotide sequence ID" value="NZ_BMYV01000002.1"/>
</dbReference>
<dbReference type="Proteomes" id="UP000600865">
    <property type="component" value="Unassembled WGS sequence"/>
</dbReference>
<comment type="similarity">
    <text evidence="1">Belongs to the flavin monoamine oxidase family.</text>
</comment>
<dbReference type="Pfam" id="PF01593">
    <property type="entry name" value="Amino_oxidase"/>
    <property type="match status" value="2"/>
</dbReference>
<dbReference type="GO" id="GO:0016491">
    <property type="term" value="F:oxidoreductase activity"/>
    <property type="evidence" value="ECO:0007669"/>
    <property type="project" value="InterPro"/>
</dbReference>
<gene>
    <name evidence="3" type="ORF">GCM10011309_19700</name>
</gene>
<dbReference type="PANTHER" id="PTHR43563">
    <property type="entry name" value="AMINE OXIDASE"/>
    <property type="match status" value="1"/>
</dbReference>
<organism evidence="3 4">
    <name type="scientific">Litorimonas cladophorae</name>
    <dbReference type="NCBI Taxonomy" id="1220491"/>
    <lineage>
        <taxon>Bacteria</taxon>
        <taxon>Pseudomonadati</taxon>
        <taxon>Pseudomonadota</taxon>
        <taxon>Alphaproteobacteria</taxon>
        <taxon>Maricaulales</taxon>
        <taxon>Robiginitomaculaceae</taxon>
    </lineage>
</organism>
<evidence type="ECO:0000313" key="3">
    <source>
        <dbReference type="EMBL" id="GGX69731.1"/>
    </source>
</evidence>
<name>A0A918NID4_9PROT</name>
<feature type="domain" description="Amine oxidase" evidence="2">
    <location>
        <begin position="50"/>
        <end position="136"/>
    </location>
</feature>
<dbReference type="Gene3D" id="3.50.50.60">
    <property type="entry name" value="FAD/NAD(P)-binding domain"/>
    <property type="match status" value="2"/>
</dbReference>